<proteinExistence type="predicted"/>
<dbReference type="InterPro" id="IPR003034">
    <property type="entry name" value="SAP_dom"/>
</dbReference>
<feature type="compositionally biased region" description="Polar residues" evidence="1">
    <location>
        <begin position="16"/>
        <end position="27"/>
    </location>
</feature>
<dbReference type="EMBL" id="CACRXK020017141">
    <property type="protein sequence ID" value="CAB4030790.1"/>
    <property type="molecule type" value="Genomic_DNA"/>
</dbReference>
<dbReference type="PANTHER" id="PTHR35558:SF1">
    <property type="entry name" value="ENDONUCLEASE_EXONUCLEASE_PHOSPHATASE DOMAIN-CONTAINING PROTEIN"/>
    <property type="match status" value="1"/>
</dbReference>
<protein>
    <submittedName>
        <fullName evidence="2">TPA_exp: gag</fullName>
    </submittedName>
</protein>
<gene>
    <name evidence="2" type="ORF">PACLA_8A001556</name>
</gene>
<dbReference type="AlphaFoldDB" id="A0A6S7JNT4"/>
<feature type="region of interest" description="Disordered" evidence="1">
    <location>
        <begin position="1"/>
        <end position="27"/>
    </location>
</feature>
<feature type="region of interest" description="Disordered" evidence="1">
    <location>
        <begin position="403"/>
        <end position="422"/>
    </location>
</feature>
<dbReference type="PROSITE" id="PS50103">
    <property type="entry name" value="ZF_C3H1"/>
    <property type="match status" value="1"/>
</dbReference>
<feature type="region of interest" description="Disordered" evidence="1">
    <location>
        <begin position="167"/>
        <end position="189"/>
    </location>
</feature>
<comment type="caution">
    <text evidence="2">The sequence shown here is derived from an EMBL/GenBank/DDBJ whole genome shotgun (WGS) entry which is preliminary data.</text>
</comment>
<reference evidence="2" key="1">
    <citation type="submission" date="2020-04" db="EMBL/GenBank/DDBJ databases">
        <authorList>
            <person name="Alioto T."/>
            <person name="Alioto T."/>
            <person name="Gomez Garrido J."/>
        </authorList>
    </citation>
    <scope>NUCLEOTIDE SEQUENCE</scope>
    <source>
        <strain evidence="2">A484AB</strain>
    </source>
</reference>
<dbReference type="OrthoDB" id="10035003at2759"/>
<dbReference type="InterPro" id="IPR036361">
    <property type="entry name" value="SAP_dom_sf"/>
</dbReference>
<dbReference type="GO" id="GO:0046872">
    <property type="term" value="F:metal ion binding"/>
    <property type="evidence" value="ECO:0007669"/>
    <property type="project" value="InterPro"/>
</dbReference>
<organism evidence="2 3">
    <name type="scientific">Paramuricea clavata</name>
    <name type="common">Red gorgonian</name>
    <name type="synonym">Violescent sea-whip</name>
    <dbReference type="NCBI Taxonomy" id="317549"/>
    <lineage>
        <taxon>Eukaryota</taxon>
        <taxon>Metazoa</taxon>
        <taxon>Cnidaria</taxon>
        <taxon>Anthozoa</taxon>
        <taxon>Octocorallia</taxon>
        <taxon>Malacalcyonacea</taxon>
        <taxon>Plexauridae</taxon>
        <taxon>Paramuricea</taxon>
    </lineage>
</organism>
<dbReference type="PANTHER" id="PTHR35558">
    <property type="entry name" value="SGNH_HYDRO DOMAIN-CONTAINING PROTEIN"/>
    <property type="match status" value="1"/>
</dbReference>
<evidence type="ECO:0000313" key="3">
    <source>
        <dbReference type="Proteomes" id="UP001152795"/>
    </source>
</evidence>
<dbReference type="Proteomes" id="UP001152795">
    <property type="component" value="Unassembled WGS sequence"/>
</dbReference>
<keyword evidence="3" id="KW-1185">Reference proteome</keyword>
<accession>A0A6S7JNT4</accession>
<sequence length="422" mass="47123">MPPARRQRTAVQQRAENANQPSVNDLRQQCLEKGLSDHGRRNTLVARLQQHASTSSTNNTATEAATIVDIANNSEQTPLVERRSVSHESSNENPLLNDAQLAQIQSIVAKTVEQPVNDIATNAARAAVQAMATAPSSAPTNEPQQTTGTELCPVLINHTTPISTPKFQTFEPEAPHSSSQSLPASNHLPYGQSFHDLPASYVKKIQSGELFELSKLLPKNLCNTVDEQPVVLTVENSIVKVKQSTQSTTNITDIDKWTTAFTTYMSVFTHQFPNRAQELLQYMTIIRHAAHCHKGVGWCIYDIKFRRKAALNLSLNWSEIDQQLWLMTFTVPPASLREEYPLFHKGPQHYATPGTEQGGICRDFNRSGACKRAQCRYRHICNRCDGEHAGLYCTESESLQPYRKQGKVHSSSSQRHSNQDKR</sequence>
<name>A0A6S7JNT4_PARCT</name>
<dbReference type="Gene3D" id="1.10.720.30">
    <property type="entry name" value="SAP domain"/>
    <property type="match status" value="1"/>
</dbReference>
<evidence type="ECO:0000256" key="1">
    <source>
        <dbReference type="SAM" id="MobiDB-lite"/>
    </source>
</evidence>
<dbReference type="PROSITE" id="PS50800">
    <property type="entry name" value="SAP"/>
    <property type="match status" value="1"/>
</dbReference>
<dbReference type="InterPro" id="IPR000571">
    <property type="entry name" value="Znf_CCCH"/>
</dbReference>
<evidence type="ECO:0000313" key="2">
    <source>
        <dbReference type="EMBL" id="CAB4030790.1"/>
    </source>
</evidence>
<dbReference type="SMART" id="SM00513">
    <property type="entry name" value="SAP"/>
    <property type="match status" value="1"/>
</dbReference>